<keyword evidence="3" id="KW-1185">Reference proteome</keyword>
<accession>A0A1Y1XW72</accession>
<feature type="compositionally biased region" description="Basic and acidic residues" evidence="1">
    <location>
        <begin position="114"/>
        <end position="138"/>
    </location>
</feature>
<organism evidence="2 3">
    <name type="scientific">Basidiobolus meristosporus CBS 931.73</name>
    <dbReference type="NCBI Taxonomy" id="1314790"/>
    <lineage>
        <taxon>Eukaryota</taxon>
        <taxon>Fungi</taxon>
        <taxon>Fungi incertae sedis</taxon>
        <taxon>Zoopagomycota</taxon>
        <taxon>Entomophthoromycotina</taxon>
        <taxon>Basidiobolomycetes</taxon>
        <taxon>Basidiobolales</taxon>
        <taxon>Basidiobolaceae</taxon>
        <taxon>Basidiobolus</taxon>
    </lineage>
</organism>
<reference evidence="2 3" key="1">
    <citation type="submission" date="2016-07" db="EMBL/GenBank/DDBJ databases">
        <title>Pervasive Adenine N6-methylation of Active Genes in Fungi.</title>
        <authorList>
            <consortium name="DOE Joint Genome Institute"/>
            <person name="Mondo S.J."/>
            <person name="Dannebaum R.O."/>
            <person name="Kuo R.C."/>
            <person name="Labutti K."/>
            <person name="Haridas S."/>
            <person name="Kuo A."/>
            <person name="Salamov A."/>
            <person name="Ahrendt S.R."/>
            <person name="Lipzen A."/>
            <person name="Sullivan W."/>
            <person name="Andreopoulos W.B."/>
            <person name="Clum A."/>
            <person name="Lindquist E."/>
            <person name="Daum C."/>
            <person name="Ramamoorthy G.K."/>
            <person name="Gryganskyi A."/>
            <person name="Culley D."/>
            <person name="Magnuson J.K."/>
            <person name="James T.Y."/>
            <person name="O'Malley M.A."/>
            <person name="Stajich J.E."/>
            <person name="Spatafora J.W."/>
            <person name="Visel A."/>
            <person name="Grigoriev I.V."/>
        </authorList>
    </citation>
    <scope>NUCLEOTIDE SEQUENCE [LARGE SCALE GENOMIC DNA]</scope>
    <source>
        <strain evidence="2 3">CBS 931.73</strain>
    </source>
</reference>
<dbReference type="Proteomes" id="UP000193498">
    <property type="component" value="Unassembled WGS sequence"/>
</dbReference>
<gene>
    <name evidence="2" type="ORF">K493DRAFT_305302</name>
</gene>
<evidence type="ECO:0000313" key="3">
    <source>
        <dbReference type="Proteomes" id="UP000193498"/>
    </source>
</evidence>
<name>A0A1Y1XW72_9FUNG</name>
<evidence type="ECO:0000256" key="1">
    <source>
        <dbReference type="SAM" id="MobiDB-lite"/>
    </source>
</evidence>
<evidence type="ECO:0000313" key="2">
    <source>
        <dbReference type="EMBL" id="ORX90010.1"/>
    </source>
</evidence>
<dbReference type="EMBL" id="MCFE01000406">
    <property type="protein sequence ID" value="ORX90010.1"/>
    <property type="molecule type" value="Genomic_DNA"/>
</dbReference>
<dbReference type="AlphaFoldDB" id="A0A1Y1XW72"/>
<feature type="region of interest" description="Disordered" evidence="1">
    <location>
        <begin position="109"/>
        <end position="149"/>
    </location>
</feature>
<comment type="caution">
    <text evidence="2">The sequence shown here is derived from an EMBL/GenBank/DDBJ whole genome shotgun (WGS) entry which is preliminary data.</text>
</comment>
<sequence length="245" mass="27123">MVVKADACATRLVQMIGTMNKSYPGGVHPELPYKGAIRVSKGSEAIQDKECFRPNSQPTNSHPPVGSEGTGPMTGFERIMAAAGRDMEMKLMSFINEYDDFGLIPSLMTGSSGHDTDELHSQVETSKIRNDRPPHGSDEISEQNLSNSIPIPEAASVESELCFEKIIPSCTPPNRVSLLSIMLQSEISDPKPVIQPTRASRTPALCDPQIDILLSSQRFTFPFPGIRKAHQQRYQTYFDEEVQIW</sequence>
<dbReference type="InParanoid" id="A0A1Y1XW72"/>
<feature type="region of interest" description="Disordered" evidence="1">
    <location>
        <begin position="51"/>
        <end position="73"/>
    </location>
</feature>
<protein>
    <submittedName>
        <fullName evidence="2">Uncharacterized protein</fullName>
    </submittedName>
</protein>
<proteinExistence type="predicted"/>